<evidence type="ECO:0000313" key="7">
    <source>
        <dbReference type="EMBL" id="MBR7743478.1"/>
    </source>
</evidence>
<dbReference type="InterPro" id="IPR043149">
    <property type="entry name" value="TagF_N"/>
</dbReference>
<dbReference type="PANTHER" id="PTHR37316:SF3">
    <property type="entry name" value="TEICHOIC ACID GLYCEROL-PHOSPHATE TRANSFERASE"/>
    <property type="match status" value="1"/>
</dbReference>
<dbReference type="InterPro" id="IPR051612">
    <property type="entry name" value="Teichoic_Acid_Biosynth"/>
</dbReference>
<dbReference type="RefSeq" id="WP_211602736.1">
    <property type="nucleotide sequence ID" value="NZ_JAGSNF010000012.1"/>
</dbReference>
<dbReference type="Gene3D" id="3.40.50.11820">
    <property type="match status" value="1"/>
</dbReference>
<reference evidence="7" key="1">
    <citation type="submission" date="2021-04" db="EMBL/GenBank/DDBJ databases">
        <title>Phycicoccus avicenniae sp. nov., a novel endophytic actinomycetes isolated from branch of Avicennia mariana.</title>
        <authorList>
            <person name="Tuo L."/>
        </authorList>
    </citation>
    <scope>NUCLEOTIDE SEQUENCE</scope>
    <source>
        <strain evidence="7">BSK3Z-2</strain>
    </source>
</reference>
<evidence type="ECO:0000256" key="5">
    <source>
        <dbReference type="ARBA" id="ARBA00022944"/>
    </source>
</evidence>
<dbReference type="InterPro" id="IPR043148">
    <property type="entry name" value="TagF_C"/>
</dbReference>
<dbReference type="AlphaFoldDB" id="A0A941D9B9"/>
<dbReference type="InterPro" id="IPR007554">
    <property type="entry name" value="Glycerophosphate_synth"/>
</dbReference>
<evidence type="ECO:0000256" key="6">
    <source>
        <dbReference type="ARBA" id="ARBA00023136"/>
    </source>
</evidence>
<keyword evidence="3" id="KW-1003">Cell membrane</keyword>
<sequence>MTLRHPATQEVLPDPGSLDLSVVLVASDDTLERVPEALAALQANPDLAGVPVTLVHGREVDTADWPLEDRVRRVLARSGSEQDLSDTVYDLLGSLGTRYVAASWWLTTAPDQGWATELAVEVVALEPLDLLPGAPLLVAGKHAARPLVARYVRDRLTEREVARDGDEGAYLGQLSLAAAQPLLESVDPHGTRIDVLMFLAAKTLPDLPEPPWRYRVVLTGPAGDVSSSPETRLEHRIDSKGVVRWEAFRAGIDLAGVRDGHYRLVVEVVSEREVLARRRNLRPRRGALISARTVRMDLPTSGGSARTLRYLLHTTRRGRRSFLTLQVGSGRRAAARWHATMLKKDASFVLRGRGNRRARLLRAVRLATLPLFARQEIWIVGERADTAQDNGLHLFRHLRTTHPEKKVYYVIDRESPQYARVRDLGNVVQHSSVRHQLLMLHASVLANAYSVRYLIPSHWAAATYTRHLVWRVGALRVYLKHGVHLSPTAVKRGTTGYDVCLTVTPGETEALKASSGYDEQLVEIGMPRYDALVPTPPSRTVLFMPTWRKYLVTKVLDGAQEGERAYEGSRYQRFMSGFLESPRLQQMLERYDYRLTFLPHYNMASKFVGAPVAGDRVAVADANTVAIQDAIRACDALVTDYSSVHFDVAYMGTPVVYVRFDEDEYDTLHASPSWFDHRTEGFGPVVEGLDASLDELEALLARDCAQDPVYAARVEAAFPYRDQGNCARTVAVVEEQLARIRR</sequence>
<dbReference type="Gene3D" id="3.40.50.12580">
    <property type="match status" value="1"/>
</dbReference>
<protein>
    <submittedName>
        <fullName evidence="7">CDP-glycerol glycerophosphotransferase family protein</fullName>
    </submittedName>
</protein>
<comment type="subcellular location">
    <subcellularLocation>
        <location evidence="1">Cell membrane</location>
        <topology evidence="1">Peripheral membrane protein</topology>
    </subcellularLocation>
</comment>
<proteinExistence type="inferred from homology"/>
<keyword evidence="8" id="KW-1185">Reference proteome</keyword>
<evidence type="ECO:0000256" key="2">
    <source>
        <dbReference type="ARBA" id="ARBA00010488"/>
    </source>
</evidence>
<dbReference type="GO" id="GO:0019350">
    <property type="term" value="P:teichoic acid biosynthetic process"/>
    <property type="evidence" value="ECO:0007669"/>
    <property type="project" value="UniProtKB-KW"/>
</dbReference>
<comment type="caution">
    <text evidence="7">The sequence shown here is derived from an EMBL/GenBank/DDBJ whole genome shotgun (WGS) entry which is preliminary data.</text>
</comment>
<dbReference type="GO" id="GO:0005886">
    <property type="term" value="C:plasma membrane"/>
    <property type="evidence" value="ECO:0007669"/>
    <property type="project" value="UniProtKB-SubCell"/>
</dbReference>
<evidence type="ECO:0000256" key="4">
    <source>
        <dbReference type="ARBA" id="ARBA00022679"/>
    </source>
</evidence>
<accession>A0A941D9B9</accession>
<dbReference type="Pfam" id="PF04464">
    <property type="entry name" value="Glyphos_transf"/>
    <property type="match status" value="1"/>
</dbReference>
<dbReference type="Proteomes" id="UP000677016">
    <property type="component" value="Unassembled WGS sequence"/>
</dbReference>
<dbReference type="SUPFAM" id="SSF53756">
    <property type="entry name" value="UDP-Glycosyltransferase/glycogen phosphorylase"/>
    <property type="match status" value="1"/>
</dbReference>
<keyword evidence="6" id="KW-0472">Membrane</keyword>
<keyword evidence="4" id="KW-0808">Transferase</keyword>
<evidence type="ECO:0000256" key="1">
    <source>
        <dbReference type="ARBA" id="ARBA00004202"/>
    </source>
</evidence>
<dbReference type="EMBL" id="JAGSNF010000012">
    <property type="protein sequence ID" value="MBR7743478.1"/>
    <property type="molecule type" value="Genomic_DNA"/>
</dbReference>
<keyword evidence="5" id="KW-0777">Teichoic acid biosynthesis</keyword>
<comment type="similarity">
    <text evidence="2">Belongs to the CDP-glycerol glycerophosphotransferase family.</text>
</comment>
<evidence type="ECO:0000256" key="3">
    <source>
        <dbReference type="ARBA" id="ARBA00022475"/>
    </source>
</evidence>
<organism evidence="7 8">
    <name type="scientific">Phycicoccus avicenniae</name>
    <dbReference type="NCBI Taxonomy" id="2828860"/>
    <lineage>
        <taxon>Bacteria</taxon>
        <taxon>Bacillati</taxon>
        <taxon>Actinomycetota</taxon>
        <taxon>Actinomycetes</taxon>
        <taxon>Micrococcales</taxon>
        <taxon>Intrasporangiaceae</taxon>
        <taxon>Phycicoccus</taxon>
    </lineage>
</organism>
<dbReference type="GO" id="GO:0047355">
    <property type="term" value="F:CDP-glycerol glycerophosphotransferase activity"/>
    <property type="evidence" value="ECO:0007669"/>
    <property type="project" value="InterPro"/>
</dbReference>
<evidence type="ECO:0000313" key="8">
    <source>
        <dbReference type="Proteomes" id="UP000677016"/>
    </source>
</evidence>
<name>A0A941D9B9_9MICO</name>
<gene>
    <name evidence="7" type="ORF">KC207_09280</name>
</gene>
<dbReference type="PANTHER" id="PTHR37316">
    <property type="entry name" value="TEICHOIC ACID GLYCEROL-PHOSPHATE PRIMASE"/>
    <property type="match status" value="1"/>
</dbReference>